<dbReference type="AlphaFoldDB" id="A0A8D8BP13"/>
<evidence type="ECO:0000313" key="1">
    <source>
        <dbReference type="EMBL" id="CAG6477933.1"/>
    </source>
</evidence>
<reference evidence="1" key="1">
    <citation type="submission" date="2021-05" db="EMBL/GenBank/DDBJ databases">
        <authorList>
            <person name="Alioto T."/>
            <person name="Alioto T."/>
            <person name="Gomez Garrido J."/>
        </authorList>
    </citation>
    <scope>NUCLEOTIDE SEQUENCE</scope>
</reference>
<proteinExistence type="predicted"/>
<dbReference type="EMBL" id="HBUE01081923">
    <property type="protein sequence ID" value="CAG6477933.1"/>
    <property type="molecule type" value="Transcribed_RNA"/>
</dbReference>
<accession>A0A8D8BP13</accession>
<sequence>MMCGSTTARRNSSTAAVVKMVHCGKLGWTMPPCKCTKTATMALIWTWSRRWRSSPRTLRDSMRIAKIPSSFEPSSASGCTVLLKNSSPAMAVSCGGRSSR</sequence>
<name>A0A8D8BP13_CULPI</name>
<organism evidence="1">
    <name type="scientific">Culex pipiens</name>
    <name type="common">House mosquito</name>
    <dbReference type="NCBI Taxonomy" id="7175"/>
    <lineage>
        <taxon>Eukaryota</taxon>
        <taxon>Metazoa</taxon>
        <taxon>Ecdysozoa</taxon>
        <taxon>Arthropoda</taxon>
        <taxon>Hexapoda</taxon>
        <taxon>Insecta</taxon>
        <taxon>Pterygota</taxon>
        <taxon>Neoptera</taxon>
        <taxon>Endopterygota</taxon>
        <taxon>Diptera</taxon>
        <taxon>Nematocera</taxon>
        <taxon>Culicoidea</taxon>
        <taxon>Culicidae</taxon>
        <taxon>Culicinae</taxon>
        <taxon>Culicini</taxon>
        <taxon>Culex</taxon>
        <taxon>Culex</taxon>
    </lineage>
</organism>
<protein>
    <submittedName>
        <fullName evidence="1">(northern house mosquito) hypothetical protein</fullName>
    </submittedName>
</protein>